<dbReference type="Proteomes" id="UP000007431">
    <property type="component" value="Unassembled WGS sequence"/>
</dbReference>
<reference evidence="1 2" key="1">
    <citation type="journal article" date="2010" name="Nat. Biotechnol.">
        <title>Genome sequence of the model mushroom Schizophyllum commune.</title>
        <authorList>
            <person name="Ohm R.A."/>
            <person name="de Jong J.F."/>
            <person name="Lugones L.G."/>
            <person name="Aerts A."/>
            <person name="Kothe E."/>
            <person name="Stajich J.E."/>
            <person name="de Vries R.P."/>
            <person name="Record E."/>
            <person name="Levasseur A."/>
            <person name="Baker S.E."/>
            <person name="Bartholomew K.A."/>
            <person name="Coutinho P.M."/>
            <person name="Erdmann S."/>
            <person name="Fowler T.J."/>
            <person name="Gathman A.C."/>
            <person name="Lombard V."/>
            <person name="Henrissat B."/>
            <person name="Knabe N."/>
            <person name="Kuees U."/>
            <person name="Lilly W.W."/>
            <person name="Lindquist E."/>
            <person name="Lucas S."/>
            <person name="Magnuson J.K."/>
            <person name="Piumi F."/>
            <person name="Raudaskoski M."/>
            <person name="Salamov A."/>
            <person name="Schmutz J."/>
            <person name="Schwarze F.W.M.R."/>
            <person name="vanKuyk P.A."/>
            <person name="Horton J.S."/>
            <person name="Grigoriev I.V."/>
            <person name="Woesten H.A.B."/>
        </authorList>
    </citation>
    <scope>NUCLEOTIDE SEQUENCE [LARGE SCALE GENOMIC DNA]</scope>
    <source>
        <strain evidence="2">H4-8 / FGSC 9210</strain>
    </source>
</reference>
<name>D8QB85_SCHCM</name>
<gene>
    <name evidence="1" type="ORF">SCHCODRAFT_85675</name>
</gene>
<keyword evidence="2" id="KW-1185">Reference proteome</keyword>
<evidence type="ECO:0000313" key="2">
    <source>
        <dbReference type="Proteomes" id="UP000007431"/>
    </source>
</evidence>
<dbReference type="HOGENOM" id="CLU_2832619_0_0_1"/>
<dbReference type="InParanoid" id="D8QB85"/>
<accession>D8QB85</accession>
<proteinExistence type="predicted"/>
<evidence type="ECO:0000313" key="1">
    <source>
        <dbReference type="EMBL" id="EFI94307.1"/>
    </source>
</evidence>
<dbReference type="EMBL" id="GL377309">
    <property type="protein sequence ID" value="EFI94307.1"/>
    <property type="molecule type" value="Genomic_DNA"/>
</dbReference>
<organism evidence="2">
    <name type="scientific">Schizophyllum commune (strain H4-8 / FGSC 9210)</name>
    <name type="common">Split gill fungus</name>
    <dbReference type="NCBI Taxonomy" id="578458"/>
    <lineage>
        <taxon>Eukaryota</taxon>
        <taxon>Fungi</taxon>
        <taxon>Dikarya</taxon>
        <taxon>Basidiomycota</taxon>
        <taxon>Agaricomycotina</taxon>
        <taxon>Agaricomycetes</taxon>
        <taxon>Agaricomycetidae</taxon>
        <taxon>Agaricales</taxon>
        <taxon>Schizophyllaceae</taxon>
        <taxon>Schizophyllum</taxon>
    </lineage>
</organism>
<dbReference type="VEuPathDB" id="FungiDB:SCHCODRAFT_02633470"/>
<sequence>MHAAQPECANSRACKLCDSPVSTDTLRISLTTPHSPNLPYSVTRPLLPTALAPAIRHQEVLPTIIA</sequence>
<dbReference type="AlphaFoldDB" id="D8QB85"/>
<protein>
    <submittedName>
        <fullName evidence="1">Expressed protein</fullName>
    </submittedName>
</protein>